<dbReference type="PROSITE" id="PS50181">
    <property type="entry name" value="FBOX"/>
    <property type="match status" value="1"/>
</dbReference>
<sequence length="182" mass="21078">MSIPLQKLPYLAQKEVLSTMKLKEIFKLASLSKKNARIVKACLNDQRFILTVCSTDDSWHIESESSDDIHEYSSEKCRGVFLDKTVYEVLEFIVKVFNKPKICVDFAEDIGKFHNYSRFFESLGLKIDKVSVDRCKQGELQNMKLEIRGRICFMIQQKNNGPKAIVLKEQDSVQLETQFELT</sequence>
<name>A0A1I7TBH3_9PELO</name>
<dbReference type="Pfam" id="PF00646">
    <property type="entry name" value="F-box"/>
    <property type="match status" value="1"/>
</dbReference>
<reference evidence="3" key="1">
    <citation type="submission" date="2016-11" db="UniProtKB">
        <authorList>
            <consortium name="WormBaseParasite"/>
        </authorList>
    </citation>
    <scope>IDENTIFICATION</scope>
</reference>
<dbReference type="WBParaSite" id="Csp11.Scaffold572.g4313.t2">
    <property type="protein sequence ID" value="Csp11.Scaffold572.g4313.t2"/>
    <property type="gene ID" value="Csp11.Scaffold572.g4313"/>
</dbReference>
<dbReference type="Proteomes" id="UP000095282">
    <property type="component" value="Unplaced"/>
</dbReference>
<evidence type="ECO:0000313" key="3">
    <source>
        <dbReference type="WBParaSite" id="Csp11.Scaffold572.g4313.t2"/>
    </source>
</evidence>
<dbReference type="AlphaFoldDB" id="A0A1I7TBH3"/>
<keyword evidence="2" id="KW-1185">Reference proteome</keyword>
<dbReference type="InterPro" id="IPR001810">
    <property type="entry name" value="F-box_dom"/>
</dbReference>
<protein>
    <submittedName>
        <fullName evidence="3">F-box domain-containing protein</fullName>
    </submittedName>
</protein>
<evidence type="ECO:0000259" key="1">
    <source>
        <dbReference type="PROSITE" id="PS50181"/>
    </source>
</evidence>
<evidence type="ECO:0000313" key="2">
    <source>
        <dbReference type="Proteomes" id="UP000095282"/>
    </source>
</evidence>
<proteinExistence type="predicted"/>
<accession>A0A1I7TBH3</accession>
<organism evidence="2 3">
    <name type="scientific">Caenorhabditis tropicalis</name>
    <dbReference type="NCBI Taxonomy" id="1561998"/>
    <lineage>
        <taxon>Eukaryota</taxon>
        <taxon>Metazoa</taxon>
        <taxon>Ecdysozoa</taxon>
        <taxon>Nematoda</taxon>
        <taxon>Chromadorea</taxon>
        <taxon>Rhabditida</taxon>
        <taxon>Rhabditina</taxon>
        <taxon>Rhabditomorpha</taxon>
        <taxon>Rhabditoidea</taxon>
        <taxon>Rhabditidae</taxon>
        <taxon>Peloderinae</taxon>
        <taxon>Caenorhabditis</taxon>
    </lineage>
</organism>
<feature type="domain" description="F-box" evidence="1">
    <location>
        <begin position="2"/>
        <end position="51"/>
    </location>
</feature>